<dbReference type="PROSITE" id="PS50977">
    <property type="entry name" value="HTH_TETR_2"/>
    <property type="match status" value="1"/>
</dbReference>
<dbReference type="GO" id="GO:0000976">
    <property type="term" value="F:transcription cis-regulatory region binding"/>
    <property type="evidence" value="ECO:0007669"/>
    <property type="project" value="TreeGrafter"/>
</dbReference>
<keyword evidence="1" id="KW-0805">Transcription regulation</keyword>
<keyword evidence="2 4" id="KW-0238">DNA-binding</keyword>
<dbReference type="PANTHER" id="PTHR30055:SF234">
    <property type="entry name" value="HTH-TYPE TRANSCRIPTIONAL REGULATOR BETI"/>
    <property type="match status" value="1"/>
</dbReference>
<dbReference type="InterPro" id="IPR001647">
    <property type="entry name" value="HTH_TetR"/>
</dbReference>
<protein>
    <submittedName>
        <fullName evidence="6">TetR/AcrR family transcriptional regulator</fullName>
    </submittedName>
</protein>
<dbReference type="PRINTS" id="PR00455">
    <property type="entry name" value="HTHTETR"/>
</dbReference>
<dbReference type="Pfam" id="PF00440">
    <property type="entry name" value="TetR_N"/>
    <property type="match status" value="1"/>
</dbReference>
<feature type="DNA-binding region" description="H-T-H motif" evidence="4">
    <location>
        <begin position="40"/>
        <end position="59"/>
    </location>
</feature>
<dbReference type="InterPro" id="IPR009057">
    <property type="entry name" value="Homeodomain-like_sf"/>
</dbReference>
<evidence type="ECO:0000256" key="2">
    <source>
        <dbReference type="ARBA" id="ARBA00023125"/>
    </source>
</evidence>
<proteinExistence type="predicted"/>
<evidence type="ECO:0000259" key="5">
    <source>
        <dbReference type="PROSITE" id="PS50977"/>
    </source>
</evidence>
<dbReference type="GO" id="GO:0003700">
    <property type="term" value="F:DNA-binding transcription factor activity"/>
    <property type="evidence" value="ECO:0007669"/>
    <property type="project" value="TreeGrafter"/>
</dbReference>
<accession>A0A8X8GZ96</accession>
<dbReference type="PANTHER" id="PTHR30055">
    <property type="entry name" value="HTH-TYPE TRANSCRIPTIONAL REGULATOR RUTR"/>
    <property type="match status" value="1"/>
</dbReference>
<feature type="domain" description="HTH tetR-type" evidence="5">
    <location>
        <begin position="17"/>
        <end position="77"/>
    </location>
</feature>
<evidence type="ECO:0000313" key="6">
    <source>
        <dbReference type="EMBL" id="NUB44578.1"/>
    </source>
</evidence>
<evidence type="ECO:0000256" key="3">
    <source>
        <dbReference type="ARBA" id="ARBA00023163"/>
    </source>
</evidence>
<evidence type="ECO:0000256" key="4">
    <source>
        <dbReference type="PROSITE-ProRule" id="PRU00335"/>
    </source>
</evidence>
<keyword evidence="7" id="KW-1185">Reference proteome</keyword>
<keyword evidence="3" id="KW-0804">Transcription</keyword>
<name>A0A8X8GZ96_9RHOB</name>
<dbReference type="Gene3D" id="1.10.357.10">
    <property type="entry name" value="Tetracycline Repressor, domain 2"/>
    <property type="match status" value="1"/>
</dbReference>
<dbReference type="AlphaFoldDB" id="A0A8X8GZ96"/>
<comment type="caution">
    <text evidence="6">The sequence shown here is derived from an EMBL/GenBank/DDBJ whole genome shotgun (WGS) entry which is preliminary data.</text>
</comment>
<dbReference type="RefSeq" id="WP_174539684.1">
    <property type="nucleotide sequence ID" value="NZ_WHUT02000004.1"/>
</dbReference>
<gene>
    <name evidence="6" type="ORF">GEU84_009310</name>
</gene>
<dbReference type="EMBL" id="WHUT02000004">
    <property type="protein sequence ID" value="NUB44578.1"/>
    <property type="molecule type" value="Genomic_DNA"/>
</dbReference>
<dbReference type="InterPro" id="IPR050109">
    <property type="entry name" value="HTH-type_TetR-like_transc_reg"/>
</dbReference>
<sequence length="199" mass="21557">MTDRSDAAPTLTDRPGDDRQAAILDAAFHAFATYGFRRVAMEDIARGAGMSRSALYLHYRNKEDIFRSLAQRYFETAVVEVRAALYRPGQTTEEALMAAFIAKDGKFMEAVLGTPHGAELMDAGFAISSDLAQEGEARLKAVLAEWMASRGLPEGLGRPEDVAQCLMVALKGLKSGTEGLAGYRKGEAMLAKVFAMALE</sequence>
<reference evidence="6" key="1">
    <citation type="submission" date="2020-05" db="EMBL/GenBank/DDBJ databases">
        <title>Fertoebacter nigrum gen. nov., sp. nov., a new member of the family Rhodobacteraceae.</title>
        <authorList>
            <person name="Szuroczki S."/>
            <person name="Abbaszade G."/>
            <person name="Buni D."/>
            <person name="Schumann P."/>
            <person name="Toth E."/>
        </authorList>
    </citation>
    <scope>NUCLEOTIDE SEQUENCE</scope>
    <source>
        <strain evidence="6">RG-N-1a</strain>
    </source>
</reference>
<dbReference type="Proteomes" id="UP000484076">
    <property type="component" value="Unassembled WGS sequence"/>
</dbReference>
<evidence type="ECO:0000313" key="7">
    <source>
        <dbReference type="Proteomes" id="UP000484076"/>
    </source>
</evidence>
<evidence type="ECO:0000256" key="1">
    <source>
        <dbReference type="ARBA" id="ARBA00023015"/>
    </source>
</evidence>
<organism evidence="6 7">
    <name type="scientific">Fertoeibacter niger</name>
    <dbReference type="NCBI Taxonomy" id="2656921"/>
    <lineage>
        <taxon>Bacteria</taxon>
        <taxon>Pseudomonadati</taxon>
        <taxon>Pseudomonadota</taxon>
        <taxon>Alphaproteobacteria</taxon>
        <taxon>Rhodobacterales</taxon>
        <taxon>Paracoccaceae</taxon>
        <taxon>Fertoeibacter</taxon>
    </lineage>
</organism>
<dbReference type="SUPFAM" id="SSF46689">
    <property type="entry name" value="Homeodomain-like"/>
    <property type="match status" value="1"/>
</dbReference>